<dbReference type="InterPro" id="IPR028098">
    <property type="entry name" value="Glyco_trans_4-like_N"/>
</dbReference>
<dbReference type="PANTHER" id="PTHR45947">
    <property type="entry name" value="SULFOQUINOVOSYL TRANSFERASE SQD2"/>
    <property type="match status" value="1"/>
</dbReference>
<evidence type="ECO:0000259" key="3">
    <source>
        <dbReference type="Pfam" id="PF00534"/>
    </source>
</evidence>
<name>A0AAU7B2E9_9ACTN</name>
<dbReference type="GO" id="GO:0004373">
    <property type="term" value="F:alpha-1,4-glucan glucosyltransferase (UDP-glucose donor) activity"/>
    <property type="evidence" value="ECO:0007669"/>
    <property type="project" value="UniProtKB-EC"/>
</dbReference>
<feature type="domain" description="Glycosyl transferase family 1" evidence="3">
    <location>
        <begin position="208"/>
        <end position="352"/>
    </location>
</feature>
<dbReference type="Pfam" id="PF00534">
    <property type="entry name" value="Glycos_transf_1"/>
    <property type="match status" value="1"/>
</dbReference>
<dbReference type="Pfam" id="PF13439">
    <property type="entry name" value="Glyco_transf_4"/>
    <property type="match status" value="1"/>
</dbReference>
<accession>A0AAU7B2E9</accession>
<dbReference type="EMBL" id="CP114014">
    <property type="protein sequence ID" value="XAY08041.1"/>
    <property type="molecule type" value="Genomic_DNA"/>
</dbReference>
<evidence type="ECO:0000256" key="2">
    <source>
        <dbReference type="ARBA" id="ARBA00022679"/>
    </source>
</evidence>
<evidence type="ECO:0000256" key="1">
    <source>
        <dbReference type="ARBA" id="ARBA00022676"/>
    </source>
</evidence>
<dbReference type="Gene3D" id="3.40.50.2000">
    <property type="entry name" value="Glycogen Phosphorylase B"/>
    <property type="match status" value="2"/>
</dbReference>
<dbReference type="AlphaFoldDB" id="A0AAU7B2E9"/>
<organism evidence="5">
    <name type="scientific">Paraconexibacter sp. AEG42_29</name>
    <dbReference type="NCBI Taxonomy" id="2997339"/>
    <lineage>
        <taxon>Bacteria</taxon>
        <taxon>Bacillati</taxon>
        <taxon>Actinomycetota</taxon>
        <taxon>Thermoleophilia</taxon>
        <taxon>Solirubrobacterales</taxon>
        <taxon>Paraconexibacteraceae</taxon>
        <taxon>Paraconexibacter</taxon>
    </lineage>
</organism>
<dbReference type="SUPFAM" id="SSF53756">
    <property type="entry name" value="UDP-Glycosyltransferase/glycogen phosphorylase"/>
    <property type="match status" value="1"/>
</dbReference>
<gene>
    <name evidence="5" type="ORF">DSM112329_04936</name>
</gene>
<dbReference type="RefSeq" id="WP_354699226.1">
    <property type="nucleotide sequence ID" value="NZ_CP114014.1"/>
</dbReference>
<dbReference type="InterPro" id="IPR050194">
    <property type="entry name" value="Glycosyltransferase_grp1"/>
</dbReference>
<dbReference type="GO" id="GO:1901137">
    <property type="term" value="P:carbohydrate derivative biosynthetic process"/>
    <property type="evidence" value="ECO:0007669"/>
    <property type="project" value="UniProtKB-ARBA"/>
</dbReference>
<proteinExistence type="predicted"/>
<dbReference type="EC" id="2.4.1.11" evidence="5"/>
<dbReference type="InterPro" id="IPR001296">
    <property type="entry name" value="Glyco_trans_1"/>
</dbReference>
<evidence type="ECO:0000259" key="4">
    <source>
        <dbReference type="Pfam" id="PF13439"/>
    </source>
</evidence>
<keyword evidence="1 5" id="KW-0328">Glycosyltransferase</keyword>
<dbReference type="PANTHER" id="PTHR45947:SF3">
    <property type="entry name" value="SULFOQUINOVOSYL TRANSFERASE SQD2"/>
    <property type="match status" value="1"/>
</dbReference>
<keyword evidence="2 5" id="KW-0808">Transferase</keyword>
<reference evidence="5" key="1">
    <citation type="submission" date="2022-12" db="EMBL/GenBank/DDBJ databases">
        <title>Paraconexibacter alkalitolerans sp. nov. and Baekduia alba sp. nov., isolated from soil and emended description of the genera Paraconexibacter (Chun et al., 2020) and Baekduia (An et al., 2020).</title>
        <authorList>
            <person name="Vieira S."/>
            <person name="Huber K.J."/>
            <person name="Geppert A."/>
            <person name="Wolf J."/>
            <person name="Neumann-Schaal M."/>
            <person name="Muesken M."/>
            <person name="Overmann J."/>
        </authorList>
    </citation>
    <scope>NUCLEOTIDE SEQUENCE</scope>
    <source>
        <strain evidence="5">AEG42_29</strain>
    </source>
</reference>
<evidence type="ECO:0000313" key="5">
    <source>
        <dbReference type="EMBL" id="XAY08041.1"/>
    </source>
</evidence>
<feature type="domain" description="Glycosyltransferase subfamily 4-like N-terminal" evidence="4">
    <location>
        <begin position="15"/>
        <end position="186"/>
    </location>
</feature>
<protein>
    <submittedName>
        <fullName evidence="5">Glycogen synthase</fullName>
        <ecNumber evidence="5">2.4.1.11</ecNumber>
    </submittedName>
</protein>
<sequence>MRVCLVYDCLFPWTVGGAERRMRELAEALAAAGHEVTYLTRLQWPLADPPAIDGVRVVAVSRDEPLYGPDGNRTIGEPLRFGFGVLRHLARHGREYDVVHTASFPYFSLLAAGAVRRRGRYRLVTDWHEVWSPEYWRTYVGGPQGVVAHQIQRACARIRQTPFAFSRLHADRLVDEGLRGTPAVIWEEWADDARAVLAEPAPAVVAAPEPVVVFAGRFIAEKQAPLAVAAMALAAAEVPGLRGVVLGDGPERDAVQAAVAAARSAGAVVDAPGFVETAELHETIRGALCLLAPTRREGYGLVVIEAASLGVPIVLAAGADNAATELIEEGVNGFVCADDSAEALAAAVVRVHAAGPELRRTTLEWHRRHLERVVAQDPLQRILDAYSAPPPMPR</sequence>
<dbReference type="KEGG" id="parq:DSM112329_04936"/>